<protein>
    <submittedName>
        <fullName evidence="2">Uncharacterized protein</fullName>
    </submittedName>
</protein>
<feature type="region of interest" description="Disordered" evidence="1">
    <location>
        <begin position="1"/>
        <end position="22"/>
    </location>
</feature>
<organism evidence="2 3">
    <name type="scientific">Paractinoplanes hotanensis</name>
    <dbReference type="NCBI Taxonomy" id="2906497"/>
    <lineage>
        <taxon>Bacteria</taxon>
        <taxon>Bacillati</taxon>
        <taxon>Actinomycetota</taxon>
        <taxon>Actinomycetes</taxon>
        <taxon>Micromonosporales</taxon>
        <taxon>Micromonosporaceae</taxon>
        <taxon>Paractinoplanes</taxon>
    </lineage>
</organism>
<sequence length="84" mass="8226">MNSEPAVAAAARASTAGGIPGDVPVAGADRAATTLVAGRELGPTGSPAKAPGVSVAAPEDDRGCSMNATCRHELAVRPPVLSYD</sequence>
<proteinExistence type="predicted"/>
<keyword evidence="3" id="KW-1185">Reference proteome</keyword>
<gene>
    <name evidence="2" type="ORF">LXN57_31275</name>
</gene>
<evidence type="ECO:0000313" key="3">
    <source>
        <dbReference type="Proteomes" id="UP001523216"/>
    </source>
</evidence>
<name>A0ABT0Y7N6_9ACTN</name>
<evidence type="ECO:0000313" key="2">
    <source>
        <dbReference type="EMBL" id="MCM4082056.1"/>
    </source>
</evidence>
<feature type="compositionally biased region" description="Low complexity" evidence="1">
    <location>
        <begin position="1"/>
        <end position="16"/>
    </location>
</feature>
<dbReference type="EMBL" id="JAMQOL010000046">
    <property type="protein sequence ID" value="MCM4082056.1"/>
    <property type="molecule type" value="Genomic_DNA"/>
</dbReference>
<comment type="caution">
    <text evidence="2">The sequence shown here is derived from an EMBL/GenBank/DDBJ whole genome shotgun (WGS) entry which is preliminary data.</text>
</comment>
<reference evidence="2 3" key="1">
    <citation type="submission" date="2022-06" db="EMBL/GenBank/DDBJ databases">
        <title>Actinoplanes abujensis sp. nov., isolated from Nigerian arid soil.</title>
        <authorList>
            <person name="Ding P."/>
        </authorList>
    </citation>
    <scope>NUCLEOTIDE SEQUENCE [LARGE SCALE GENOMIC DNA]</scope>
    <source>
        <strain evidence="3">TRM88002</strain>
    </source>
</reference>
<evidence type="ECO:0000256" key="1">
    <source>
        <dbReference type="SAM" id="MobiDB-lite"/>
    </source>
</evidence>
<dbReference type="RefSeq" id="WP_251801778.1">
    <property type="nucleotide sequence ID" value="NZ_JAMQOL010000046.1"/>
</dbReference>
<accession>A0ABT0Y7N6</accession>
<dbReference type="Proteomes" id="UP001523216">
    <property type="component" value="Unassembled WGS sequence"/>
</dbReference>